<comment type="caution">
    <text evidence="3">The sequence shown here is derived from an EMBL/GenBank/DDBJ whole genome shotgun (WGS) entry which is preliminary data.</text>
</comment>
<reference evidence="4" key="2">
    <citation type="submission" date="2023-07" db="EMBL/GenBank/DDBJ databases">
        <authorList>
            <person name="Jung D.-H."/>
        </authorList>
    </citation>
    <scope>NUCLEOTIDE SEQUENCE [LARGE SCALE GENOMIC DNA]</scope>
    <source>
        <strain evidence="4">JA-25</strain>
    </source>
</reference>
<evidence type="ECO:0000313" key="4">
    <source>
        <dbReference type="Proteomes" id="UP000606008"/>
    </source>
</evidence>
<dbReference type="EMBL" id="WAEL01000004">
    <property type="protein sequence ID" value="NID10791.1"/>
    <property type="molecule type" value="Genomic_DNA"/>
</dbReference>
<proteinExistence type="predicted"/>
<feature type="transmembrane region" description="Helical" evidence="1">
    <location>
        <begin position="285"/>
        <end position="305"/>
    </location>
</feature>
<dbReference type="PRINTS" id="PR00111">
    <property type="entry name" value="ABHYDROLASE"/>
</dbReference>
<dbReference type="Pfam" id="PF12697">
    <property type="entry name" value="Abhydrolase_6"/>
    <property type="match status" value="1"/>
</dbReference>
<sequence length="308" mass="33490">MNMNFTRTGSGKPLLLIHGIGSSHHSWDLIINDLATHRDVLAIDLPGFGDTAPLDGETSIRTLADAVTDFLREKDLLGIDAVGSSMGARLVLELARRGGVLGAVVSLDPGGFWEGWEIPFFYYSVRLSAQLVDSLQPVLPSLTDNPITRSLLFAQFSARPWALPSPIALQELRTFTPTPTFAELLDNLAHGEKQRGAPAGTLQEPLVIGWGRQDRVCLPGQAKRALTLFPDAQLHWFEKCGHFPQLDVPEQTVDLILAVTDGTYVPQESESETPLRPTTKQPDTLLIGVGTAVIVAGLFIAIRMATVR</sequence>
<keyword evidence="1" id="KW-1133">Transmembrane helix</keyword>
<dbReference type="SUPFAM" id="SSF53474">
    <property type="entry name" value="alpha/beta-Hydrolases"/>
    <property type="match status" value="1"/>
</dbReference>
<dbReference type="InterPro" id="IPR050266">
    <property type="entry name" value="AB_hydrolase_sf"/>
</dbReference>
<name>A0ABX0QHR4_9BACT</name>
<evidence type="ECO:0000259" key="2">
    <source>
        <dbReference type="Pfam" id="PF12697"/>
    </source>
</evidence>
<dbReference type="InterPro" id="IPR029058">
    <property type="entry name" value="AB_hydrolase_fold"/>
</dbReference>
<dbReference type="PANTHER" id="PTHR43798">
    <property type="entry name" value="MONOACYLGLYCEROL LIPASE"/>
    <property type="match status" value="1"/>
</dbReference>
<reference evidence="4" key="1">
    <citation type="submission" date="2019-09" db="EMBL/GenBank/DDBJ databases">
        <authorList>
            <person name="Jung D.-H."/>
        </authorList>
    </citation>
    <scope>NUCLEOTIDE SEQUENCE [LARGE SCALE GENOMIC DNA]</scope>
    <source>
        <strain evidence="4">JA-25</strain>
    </source>
</reference>
<gene>
    <name evidence="3" type="ORF">F7231_11485</name>
</gene>
<organism evidence="3 4">
    <name type="scientific">Fibrivirga algicola</name>
    <dbReference type="NCBI Taxonomy" id="2950420"/>
    <lineage>
        <taxon>Bacteria</taxon>
        <taxon>Pseudomonadati</taxon>
        <taxon>Bacteroidota</taxon>
        <taxon>Cytophagia</taxon>
        <taxon>Cytophagales</taxon>
        <taxon>Spirosomataceae</taxon>
        <taxon>Fibrivirga</taxon>
    </lineage>
</organism>
<accession>A0ABX0QHR4</accession>
<feature type="domain" description="AB hydrolase-1" evidence="2">
    <location>
        <begin position="14"/>
        <end position="254"/>
    </location>
</feature>
<evidence type="ECO:0000256" key="1">
    <source>
        <dbReference type="SAM" id="Phobius"/>
    </source>
</evidence>
<keyword evidence="4" id="KW-1185">Reference proteome</keyword>
<protein>
    <submittedName>
        <fullName evidence="3">Alpha/beta fold hydrolase</fullName>
    </submittedName>
</protein>
<dbReference type="GO" id="GO:0016787">
    <property type="term" value="F:hydrolase activity"/>
    <property type="evidence" value="ECO:0007669"/>
    <property type="project" value="UniProtKB-KW"/>
</dbReference>
<keyword evidence="3" id="KW-0378">Hydrolase</keyword>
<keyword evidence="1" id="KW-0812">Transmembrane</keyword>
<dbReference type="Proteomes" id="UP000606008">
    <property type="component" value="Unassembled WGS sequence"/>
</dbReference>
<keyword evidence="1" id="KW-0472">Membrane</keyword>
<evidence type="ECO:0000313" key="3">
    <source>
        <dbReference type="EMBL" id="NID10791.1"/>
    </source>
</evidence>
<dbReference type="Gene3D" id="3.40.50.1820">
    <property type="entry name" value="alpha/beta hydrolase"/>
    <property type="match status" value="1"/>
</dbReference>
<dbReference type="InterPro" id="IPR000073">
    <property type="entry name" value="AB_hydrolase_1"/>
</dbReference>
<dbReference type="PANTHER" id="PTHR43798:SF5">
    <property type="entry name" value="MONOACYLGLYCEROL LIPASE ABHD6"/>
    <property type="match status" value="1"/>
</dbReference>